<evidence type="ECO:0000259" key="6">
    <source>
        <dbReference type="Pfam" id="PF04932"/>
    </source>
</evidence>
<feature type="transmembrane region" description="Helical" evidence="5">
    <location>
        <begin position="253"/>
        <end position="272"/>
    </location>
</feature>
<organism evidence="7 8">
    <name type="scientific">Metabacillus arenae</name>
    <dbReference type="NCBI Taxonomy" id="2771434"/>
    <lineage>
        <taxon>Bacteria</taxon>
        <taxon>Bacillati</taxon>
        <taxon>Bacillota</taxon>
        <taxon>Bacilli</taxon>
        <taxon>Bacillales</taxon>
        <taxon>Bacillaceae</taxon>
        <taxon>Metabacillus</taxon>
    </lineage>
</organism>
<feature type="transmembrane region" description="Helical" evidence="5">
    <location>
        <begin position="178"/>
        <end position="201"/>
    </location>
</feature>
<feature type="transmembrane region" description="Helical" evidence="5">
    <location>
        <begin position="454"/>
        <end position="475"/>
    </location>
</feature>
<evidence type="ECO:0000256" key="5">
    <source>
        <dbReference type="SAM" id="Phobius"/>
    </source>
</evidence>
<keyword evidence="7" id="KW-0436">Ligase</keyword>
<feature type="transmembrane region" description="Helical" evidence="5">
    <location>
        <begin position="35"/>
        <end position="55"/>
    </location>
</feature>
<protein>
    <submittedName>
        <fullName evidence="7">O-antigen ligase family protein</fullName>
    </submittedName>
</protein>
<feature type="transmembrane region" description="Helical" evidence="5">
    <location>
        <begin position="278"/>
        <end position="295"/>
    </location>
</feature>
<feature type="transmembrane region" description="Helical" evidence="5">
    <location>
        <begin position="67"/>
        <end position="87"/>
    </location>
</feature>
<name>A0A926S081_9BACI</name>
<feature type="transmembrane region" description="Helical" evidence="5">
    <location>
        <begin position="154"/>
        <end position="171"/>
    </location>
</feature>
<evidence type="ECO:0000256" key="1">
    <source>
        <dbReference type="ARBA" id="ARBA00004141"/>
    </source>
</evidence>
<accession>A0A926S081</accession>
<feature type="transmembrane region" description="Helical" evidence="5">
    <location>
        <begin position="12"/>
        <end position="29"/>
    </location>
</feature>
<comment type="caution">
    <text evidence="7">The sequence shown here is derived from an EMBL/GenBank/DDBJ whole genome shotgun (WGS) entry which is preliminary data.</text>
</comment>
<feature type="transmembrane region" description="Helical" evidence="5">
    <location>
        <begin position="93"/>
        <end position="111"/>
    </location>
</feature>
<keyword evidence="3 5" id="KW-1133">Transmembrane helix</keyword>
<dbReference type="GO" id="GO:0016874">
    <property type="term" value="F:ligase activity"/>
    <property type="evidence" value="ECO:0007669"/>
    <property type="project" value="UniProtKB-KW"/>
</dbReference>
<dbReference type="InterPro" id="IPR051533">
    <property type="entry name" value="WaaL-like"/>
</dbReference>
<gene>
    <name evidence="7" type="ORF">IC621_22610</name>
</gene>
<keyword evidence="2 5" id="KW-0812">Transmembrane</keyword>
<feature type="transmembrane region" description="Helical" evidence="5">
    <location>
        <begin position="429"/>
        <end position="448"/>
    </location>
</feature>
<feature type="transmembrane region" description="Helical" evidence="5">
    <location>
        <begin position="302"/>
        <end position="321"/>
    </location>
</feature>
<feature type="transmembrane region" description="Helical" evidence="5">
    <location>
        <begin position="123"/>
        <end position="142"/>
    </location>
</feature>
<dbReference type="Pfam" id="PF04932">
    <property type="entry name" value="Wzy_C"/>
    <property type="match status" value="1"/>
</dbReference>
<keyword evidence="4 5" id="KW-0472">Membrane</keyword>
<feature type="domain" description="O-antigen ligase-related" evidence="6">
    <location>
        <begin position="261"/>
        <end position="409"/>
    </location>
</feature>
<comment type="subcellular location">
    <subcellularLocation>
        <location evidence="1">Membrane</location>
        <topology evidence="1">Multi-pass membrane protein</topology>
    </subcellularLocation>
</comment>
<feature type="transmembrane region" description="Helical" evidence="5">
    <location>
        <begin position="397"/>
        <end position="417"/>
    </location>
</feature>
<evidence type="ECO:0000256" key="4">
    <source>
        <dbReference type="ARBA" id="ARBA00023136"/>
    </source>
</evidence>
<reference evidence="7" key="1">
    <citation type="submission" date="2020-09" db="EMBL/GenBank/DDBJ databases">
        <title>A novel bacterium of genus Bacillus, isolated from South China Sea.</title>
        <authorList>
            <person name="Huang H."/>
            <person name="Mo K."/>
            <person name="Hu Y."/>
        </authorList>
    </citation>
    <scope>NUCLEOTIDE SEQUENCE</scope>
    <source>
        <strain evidence="7">IB182487</strain>
    </source>
</reference>
<evidence type="ECO:0000256" key="3">
    <source>
        <dbReference type="ARBA" id="ARBA00022989"/>
    </source>
</evidence>
<proteinExistence type="predicted"/>
<dbReference type="InterPro" id="IPR007016">
    <property type="entry name" value="O-antigen_ligase-rel_domated"/>
</dbReference>
<dbReference type="PANTHER" id="PTHR37422:SF23">
    <property type="entry name" value="TEICHURONIC ACID BIOSYNTHESIS PROTEIN TUAE"/>
    <property type="match status" value="1"/>
</dbReference>
<evidence type="ECO:0000313" key="8">
    <source>
        <dbReference type="Proteomes" id="UP000626844"/>
    </source>
</evidence>
<evidence type="ECO:0000256" key="2">
    <source>
        <dbReference type="ARBA" id="ARBA00022692"/>
    </source>
</evidence>
<sequence length="485" mass="56248">MIKLFLHNKMTQLIAGVLLSFILFLYLRYLSEFPLLAAAGIIIISTGILIIIKYIKFFWIKSSIRKILLSLLLSTAFLSGGITLAVLPGFSLFPYRLFLLILTLVYLIQWLKRDILWWKDIKVKPIIAFFFLWFLYSLVSLSWSASLSEGVKDITYLVVGISFTYYVVSIYNEKRNYVEFFFIWIIMTFALIGLGFLNHFLEKHLPISRINYAYSYQQDIPTAVFVNENDFASFLAIAIFFLVSLCHNHPYKILKFFGVIGILCSLLLIVLTESRANYISVAIGFAFWYLFMINLKLRVKLTILGSLAVVPIILFFSNRIIPIVQSVAVQVVSLFVPNEASRSVDIRTNLLKNIIVYIEDSFGFGVGSGNAEFYIENNQIYDTHGDYNVHNWWAEIFVNYGMFIFFLYVIMLVYLFVKLFRYNMRESDWQLKMITEALLCGLIVFLFASISPNSFMALTYNWIFVAFLIGVVQFYKKSRVKQEVT</sequence>
<dbReference type="RefSeq" id="WP_191161733.1">
    <property type="nucleotide sequence ID" value="NZ_JACXAI010000041.1"/>
</dbReference>
<keyword evidence="8" id="KW-1185">Reference proteome</keyword>
<dbReference type="GO" id="GO:0016020">
    <property type="term" value="C:membrane"/>
    <property type="evidence" value="ECO:0007669"/>
    <property type="project" value="UniProtKB-SubCell"/>
</dbReference>
<feature type="transmembrane region" description="Helical" evidence="5">
    <location>
        <begin position="231"/>
        <end position="246"/>
    </location>
</feature>
<evidence type="ECO:0000313" key="7">
    <source>
        <dbReference type="EMBL" id="MBD1382997.1"/>
    </source>
</evidence>
<dbReference type="PANTHER" id="PTHR37422">
    <property type="entry name" value="TEICHURONIC ACID BIOSYNTHESIS PROTEIN TUAE"/>
    <property type="match status" value="1"/>
</dbReference>
<dbReference type="EMBL" id="JACXAI010000041">
    <property type="protein sequence ID" value="MBD1382997.1"/>
    <property type="molecule type" value="Genomic_DNA"/>
</dbReference>
<dbReference type="Proteomes" id="UP000626844">
    <property type="component" value="Unassembled WGS sequence"/>
</dbReference>
<dbReference type="AlphaFoldDB" id="A0A926S081"/>